<feature type="transmembrane region" description="Helical" evidence="6">
    <location>
        <begin position="158"/>
        <end position="176"/>
    </location>
</feature>
<feature type="transmembrane region" description="Helical" evidence="6">
    <location>
        <begin position="226"/>
        <end position="245"/>
    </location>
</feature>
<evidence type="ECO:0000256" key="5">
    <source>
        <dbReference type="SAM" id="MobiDB-lite"/>
    </source>
</evidence>
<evidence type="ECO:0000256" key="4">
    <source>
        <dbReference type="ARBA" id="ARBA00023136"/>
    </source>
</evidence>
<evidence type="ECO:0000256" key="3">
    <source>
        <dbReference type="ARBA" id="ARBA00022989"/>
    </source>
</evidence>
<feature type="transmembrane region" description="Helical" evidence="6">
    <location>
        <begin position="122"/>
        <end position="143"/>
    </location>
</feature>
<dbReference type="AlphaFoldDB" id="A0A2M8QDP0"/>
<protein>
    <submittedName>
        <fullName evidence="7">Permease</fullName>
    </submittedName>
</protein>
<feature type="transmembrane region" description="Helical" evidence="6">
    <location>
        <begin position="438"/>
        <end position="457"/>
    </location>
</feature>
<feature type="transmembrane region" description="Helical" evidence="6">
    <location>
        <begin position="359"/>
        <end position="381"/>
    </location>
</feature>
<proteinExistence type="predicted"/>
<dbReference type="PANTHER" id="PTHR47704">
    <property type="entry name" value="POTASSIUM TRANSPORTER KIMA"/>
    <property type="match status" value="1"/>
</dbReference>
<feature type="transmembrane region" description="Helical" evidence="6">
    <location>
        <begin position="463"/>
        <end position="481"/>
    </location>
</feature>
<feature type="transmembrane region" description="Helical" evidence="6">
    <location>
        <begin position="265"/>
        <end position="285"/>
    </location>
</feature>
<evidence type="ECO:0000256" key="6">
    <source>
        <dbReference type="SAM" id="Phobius"/>
    </source>
</evidence>
<dbReference type="Proteomes" id="UP000230790">
    <property type="component" value="Unassembled WGS sequence"/>
</dbReference>
<feature type="transmembrane region" description="Helical" evidence="6">
    <location>
        <begin position="387"/>
        <end position="406"/>
    </location>
</feature>
<evidence type="ECO:0000313" key="7">
    <source>
        <dbReference type="EMBL" id="PJF47910.1"/>
    </source>
</evidence>
<feature type="compositionally biased region" description="Polar residues" evidence="5">
    <location>
        <begin position="657"/>
        <end position="674"/>
    </location>
</feature>
<keyword evidence="4 6" id="KW-0472">Membrane</keyword>
<evidence type="ECO:0000313" key="8">
    <source>
        <dbReference type="Proteomes" id="UP000230790"/>
    </source>
</evidence>
<dbReference type="EMBL" id="PGTN01000030">
    <property type="protein sequence ID" value="PJF47910.1"/>
    <property type="molecule type" value="Genomic_DNA"/>
</dbReference>
<sequence length="674" mass="73310">MSHVLSNASLEPIKRVLIGRPLRTEEAPHQAVSNPIGLAVFASDALSSTAYATQEILVVLASAVAVSGIGVFRISIPIAVAITAILTVLIISYRQTIKAYDGASCGAYVVSRDNLGVLPSQIAGAALLVDYVLTVAVSISSGVDQVASAIPVLRGREVLVALAAILIMTVINLRGVKESGRIFAAPTYFFVGMTFLTLTVGLFKLLTGQLTPVENVHMVAQTAEPLSLFLILYAFSSGCTALTGIEAISDGVQNFKEPRSRNAALTISAMGLLLGALFMGITLLANQVQALPSEEETIISQIARAVFGSGALYGLQIAATTIILIMAANTAYADFPRIAAFVASDSFLPRQLAIRGSRLVYSGGIVTLAVAAGILITVFNARTTSLIPLYAIGVFMCFTLSQLGMVRRWLEVAKLQPGESLKMGQSVATYDPHWRRNLVINGAGAVVSFAVMVIFAVTKFTHGAWITLLVIPVMVFVFHRVHVHYRNVARILSLSKERVKPRPHPVKTIVLVDDVHRGTVRVVDFAKSLGNPWTPLHVDYNDRKTHIVQQKWRERIGEGELVILPSPYRRLVEPIVEYVKRELEADPNIFVHVIMGQLVMDTPWARMLHSNNSLGIMSALQAMDRVIVTDVPYQLHAEDVELYPENEPNDYKRAQQHEAQQPTPEQQTIRAAMG</sequence>
<keyword evidence="3 6" id="KW-1133">Transmembrane helix</keyword>
<comment type="caution">
    <text evidence="7">The sequence shown here is derived from an EMBL/GenBank/DDBJ whole genome shotgun (WGS) entry which is preliminary data.</text>
</comment>
<feature type="transmembrane region" description="Helical" evidence="6">
    <location>
        <begin position="188"/>
        <end position="206"/>
    </location>
</feature>
<dbReference type="InterPro" id="IPR002293">
    <property type="entry name" value="AA/rel_permease1"/>
</dbReference>
<dbReference type="PANTHER" id="PTHR47704:SF1">
    <property type="entry name" value="POTASSIUM TRANSPORTER KIMA"/>
    <property type="match status" value="1"/>
</dbReference>
<evidence type="ECO:0000256" key="2">
    <source>
        <dbReference type="ARBA" id="ARBA00022692"/>
    </source>
</evidence>
<keyword evidence="2 6" id="KW-0812">Transmembrane</keyword>
<feature type="region of interest" description="Disordered" evidence="5">
    <location>
        <begin position="653"/>
        <end position="674"/>
    </location>
</feature>
<dbReference type="GO" id="GO:0022857">
    <property type="term" value="F:transmembrane transporter activity"/>
    <property type="evidence" value="ECO:0007669"/>
    <property type="project" value="InterPro"/>
</dbReference>
<comment type="subcellular location">
    <subcellularLocation>
        <location evidence="1">Membrane</location>
        <topology evidence="1">Multi-pass membrane protein</topology>
    </subcellularLocation>
</comment>
<dbReference type="InterPro" id="IPR053153">
    <property type="entry name" value="APC_K+_Transporter"/>
</dbReference>
<accession>A0A2M8QDP0</accession>
<dbReference type="Gene3D" id="1.20.1740.10">
    <property type="entry name" value="Amino acid/polyamine transporter I"/>
    <property type="match status" value="1"/>
</dbReference>
<dbReference type="GO" id="GO:0016020">
    <property type="term" value="C:membrane"/>
    <property type="evidence" value="ECO:0007669"/>
    <property type="project" value="UniProtKB-SubCell"/>
</dbReference>
<feature type="transmembrane region" description="Helical" evidence="6">
    <location>
        <begin position="56"/>
        <end position="89"/>
    </location>
</feature>
<gene>
    <name evidence="7" type="ORF">CUN48_06050</name>
</gene>
<evidence type="ECO:0000256" key="1">
    <source>
        <dbReference type="ARBA" id="ARBA00004141"/>
    </source>
</evidence>
<dbReference type="Pfam" id="PF13520">
    <property type="entry name" value="AA_permease_2"/>
    <property type="match status" value="1"/>
</dbReference>
<reference evidence="7 8" key="1">
    <citation type="submission" date="2017-11" db="EMBL/GenBank/DDBJ databases">
        <title>Evolution of Phototrophy in the Chloroflexi Phylum Driven by Horizontal Gene Transfer.</title>
        <authorList>
            <person name="Ward L.M."/>
            <person name="Hemp J."/>
            <person name="Shih P.M."/>
            <person name="Mcglynn S.E."/>
            <person name="Fischer W."/>
        </authorList>
    </citation>
    <scope>NUCLEOTIDE SEQUENCE [LARGE SCALE GENOMIC DNA]</scope>
    <source>
        <strain evidence="7">JP3_7</strain>
    </source>
</reference>
<name>A0A2M8QDP0_9CHLR</name>
<feature type="transmembrane region" description="Helical" evidence="6">
    <location>
        <begin position="305"/>
        <end position="328"/>
    </location>
</feature>
<organism evidence="7 8">
    <name type="scientific">Candidatus Thermofonsia Clade 3 bacterium</name>
    <dbReference type="NCBI Taxonomy" id="2364212"/>
    <lineage>
        <taxon>Bacteria</taxon>
        <taxon>Bacillati</taxon>
        <taxon>Chloroflexota</taxon>
        <taxon>Candidatus Thermofontia</taxon>
        <taxon>Candidatus Thermofonsia Clade 3</taxon>
    </lineage>
</organism>